<reference evidence="1" key="1">
    <citation type="submission" date="2021-10" db="EMBL/GenBank/DDBJ databases">
        <title>Tropical sea cucumber genome reveals ecological adaptation and Cuvierian tubules defense mechanism.</title>
        <authorList>
            <person name="Chen T."/>
        </authorList>
    </citation>
    <scope>NUCLEOTIDE SEQUENCE</scope>
    <source>
        <strain evidence="1">Nanhai2018</strain>
        <tissue evidence="1">Muscle</tissue>
    </source>
</reference>
<dbReference type="AlphaFoldDB" id="A0A9Q0YLZ6"/>
<name>A0A9Q0YLZ6_HOLLE</name>
<accession>A0A9Q0YLZ6</accession>
<dbReference type="EMBL" id="JAIZAY010000018">
    <property type="protein sequence ID" value="KAJ8024849.1"/>
    <property type="molecule type" value="Genomic_DNA"/>
</dbReference>
<proteinExistence type="predicted"/>
<gene>
    <name evidence="1" type="ORF">HOLleu_34882</name>
</gene>
<sequence>MAPDYISNLITKYTPSHCLQSSSESFLSHPPISMTKFYGDRYFAVAARRFGTVCLLMCVL</sequence>
<dbReference type="Proteomes" id="UP001152320">
    <property type="component" value="Chromosome 18"/>
</dbReference>
<evidence type="ECO:0000313" key="2">
    <source>
        <dbReference type="Proteomes" id="UP001152320"/>
    </source>
</evidence>
<organism evidence="1 2">
    <name type="scientific">Holothuria leucospilota</name>
    <name type="common">Black long sea cucumber</name>
    <name type="synonym">Mertensiothuria leucospilota</name>
    <dbReference type="NCBI Taxonomy" id="206669"/>
    <lineage>
        <taxon>Eukaryota</taxon>
        <taxon>Metazoa</taxon>
        <taxon>Echinodermata</taxon>
        <taxon>Eleutherozoa</taxon>
        <taxon>Echinozoa</taxon>
        <taxon>Holothuroidea</taxon>
        <taxon>Aspidochirotacea</taxon>
        <taxon>Aspidochirotida</taxon>
        <taxon>Holothuriidae</taxon>
        <taxon>Holothuria</taxon>
    </lineage>
</organism>
<keyword evidence="2" id="KW-1185">Reference proteome</keyword>
<evidence type="ECO:0000313" key="1">
    <source>
        <dbReference type="EMBL" id="KAJ8024849.1"/>
    </source>
</evidence>
<protein>
    <submittedName>
        <fullName evidence="1">Uncharacterized protein</fullName>
    </submittedName>
</protein>
<comment type="caution">
    <text evidence="1">The sequence shown here is derived from an EMBL/GenBank/DDBJ whole genome shotgun (WGS) entry which is preliminary data.</text>
</comment>